<dbReference type="eggNOG" id="COG0625">
    <property type="taxonomic scope" value="Bacteria"/>
</dbReference>
<dbReference type="Gene3D" id="1.20.1050.10">
    <property type="match status" value="1"/>
</dbReference>
<dbReference type="SFLD" id="SFLDG01150">
    <property type="entry name" value="Main.1:_Beta-like"/>
    <property type="match status" value="1"/>
</dbReference>
<dbReference type="EMBL" id="CP000555">
    <property type="protein sequence ID" value="ABM96494.1"/>
    <property type="molecule type" value="Genomic_DNA"/>
</dbReference>
<dbReference type="InterPro" id="IPR036249">
    <property type="entry name" value="Thioredoxin-like_sf"/>
</dbReference>
<dbReference type="SUPFAM" id="SSF47616">
    <property type="entry name" value="GST C-terminal domain-like"/>
    <property type="match status" value="1"/>
</dbReference>
<dbReference type="AlphaFoldDB" id="A2SLQ5"/>
<dbReference type="SFLD" id="SFLDS00019">
    <property type="entry name" value="Glutathione_Transferase_(cytos"/>
    <property type="match status" value="1"/>
</dbReference>
<keyword evidence="3" id="KW-1185">Reference proteome</keyword>
<sequence>MLTVHHLNNSRSQRIVWLCEELGIDYRLVKHQRHPETQRSPESLNQVHPLGKAPTIEHAGQSIVESEAIIEYLCHVCGGGRLSRTPASAEYGAYLQWLAYAEGTLFPGLLVDLVYAWTGGGNAALMGFFDVEIAKNHRYIETVLAQRDHLLASGFSAADVNLGWALEFSECRGRLKDFPALRAYLARLRGRDAYRRAIERGGPQDLSVFSAGAAT</sequence>
<dbReference type="InterPro" id="IPR004045">
    <property type="entry name" value="Glutathione_S-Trfase_N"/>
</dbReference>
<dbReference type="RefSeq" id="WP_011831114.1">
    <property type="nucleotide sequence ID" value="NC_008825.1"/>
</dbReference>
<name>A2SLQ5_METPP</name>
<feature type="domain" description="GST N-terminal" evidence="1">
    <location>
        <begin position="1"/>
        <end position="81"/>
    </location>
</feature>
<dbReference type="STRING" id="420662.Mpe_A3541"/>
<dbReference type="Gene3D" id="3.40.30.10">
    <property type="entry name" value="Glutaredoxin"/>
    <property type="match status" value="1"/>
</dbReference>
<dbReference type="PANTHER" id="PTHR44051">
    <property type="entry name" value="GLUTATHIONE S-TRANSFERASE-RELATED"/>
    <property type="match status" value="1"/>
</dbReference>
<dbReference type="SUPFAM" id="SSF52833">
    <property type="entry name" value="Thioredoxin-like"/>
    <property type="match status" value="1"/>
</dbReference>
<dbReference type="InterPro" id="IPR036282">
    <property type="entry name" value="Glutathione-S-Trfase_C_sf"/>
</dbReference>
<dbReference type="CDD" id="cd03046">
    <property type="entry name" value="GST_N_GTT1_like"/>
    <property type="match status" value="1"/>
</dbReference>
<dbReference type="Pfam" id="PF02798">
    <property type="entry name" value="GST_N"/>
    <property type="match status" value="1"/>
</dbReference>
<keyword evidence="2" id="KW-0808">Transferase</keyword>
<dbReference type="PANTHER" id="PTHR44051:SF9">
    <property type="entry name" value="GLUTATHIONE S-TRANSFERASE 1"/>
    <property type="match status" value="1"/>
</dbReference>
<dbReference type="GO" id="GO:0016740">
    <property type="term" value="F:transferase activity"/>
    <property type="evidence" value="ECO:0007669"/>
    <property type="project" value="UniProtKB-KW"/>
</dbReference>
<dbReference type="PROSITE" id="PS50404">
    <property type="entry name" value="GST_NTER"/>
    <property type="match status" value="1"/>
</dbReference>
<gene>
    <name evidence="2" type="ordered locus">Mpe_A3541</name>
</gene>
<dbReference type="SFLD" id="SFLDG00358">
    <property type="entry name" value="Main_(cytGST)"/>
    <property type="match status" value="1"/>
</dbReference>
<evidence type="ECO:0000313" key="3">
    <source>
        <dbReference type="Proteomes" id="UP000000366"/>
    </source>
</evidence>
<dbReference type="HOGENOM" id="CLU_011226_15_4_4"/>
<accession>A2SLQ5</accession>
<evidence type="ECO:0000259" key="1">
    <source>
        <dbReference type="PROSITE" id="PS50404"/>
    </source>
</evidence>
<proteinExistence type="predicted"/>
<protein>
    <submittedName>
        <fullName evidence="2">Glutathione S-transferase</fullName>
    </submittedName>
</protein>
<evidence type="ECO:0000313" key="2">
    <source>
        <dbReference type="EMBL" id="ABM96494.1"/>
    </source>
</evidence>
<dbReference type="Proteomes" id="UP000000366">
    <property type="component" value="Chromosome"/>
</dbReference>
<dbReference type="KEGG" id="mpt:Mpe_A3541"/>
<organism evidence="2 3">
    <name type="scientific">Methylibium petroleiphilum (strain ATCC BAA-1232 / LMG 22953 / PM1)</name>
    <dbReference type="NCBI Taxonomy" id="420662"/>
    <lineage>
        <taxon>Bacteria</taxon>
        <taxon>Pseudomonadati</taxon>
        <taxon>Pseudomonadota</taxon>
        <taxon>Betaproteobacteria</taxon>
        <taxon>Burkholderiales</taxon>
        <taxon>Sphaerotilaceae</taxon>
        <taxon>Methylibium</taxon>
    </lineage>
</organism>
<dbReference type="InterPro" id="IPR040079">
    <property type="entry name" value="Glutathione_S-Trfase"/>
</dbReference>
<reference evidence="2 3" key="1">
    <citation type="journal article" date="2007" name="J. Bacteriol.">
        <title>Whole-genome analysis of the methyl tert-butyl ether-degrading beta-proteobacterium Methylibium petroleiphilum PM1.</title>
        <authorList>
            <person name="Kane S.R."/>
            <person name="Chakicherla A.Y."/>
            <person name="Chain P.S.G."/>
            <person name="Schmidt R."/>
            <person name="Shin M.W."/>
            <person name="Legler T.C."/>
            <person name="Scow K.M."/>
            <person name="Larimer F.W."/>
            <person name="Lucas S.M."/>
            <person name="Richardson P.M."/>
            <person name="Hristova K.R."/>
        </authorList>
    </citation>
    <scope>NUCLEOTIDE SEQUENCE [LARGE SCALE GENOMIC DNA]</scope>
    <source>
        <strain evidence="3">ATCC BAA-1232 / LMG 22953 / PM1</strain>
    </source>
</reference>